<dbReference type="AlphaFoldDB" id="A0A8T0IJN5"/>
<evidence type="ECO:0000313" key="1">
    <source>
        <dbReference type="EMBL" id="KAG0583502.1"/>
    </source>
</evidence>
<keyword evidence="2" id="KW-1185">Reference proteome</keyword>
<dbReference type="Proteomes" id="UP000822688">
    <property type="component" value="Chromosome 3"/>
</dbReference>
<protein>
    <submittedName>
        <fullName evidence="1">Uncharacterized protein</fullName>
    </submittedName>
</protein>
<evidence type="ECO:0000313" key="2">
    <source>
        <dbReference type="Proteomes" id="UP000822688"/>
    </source>
</evidence>
<dbReference type="EMBL" id="CM026423">
    <property type="protein sequence ID" value="KAG0583502.1"/>
    <property type="molecule type" value="Genomic_DNA"/>
</dbReference>
<accession>A0A8T0IJN5</accession>
<comment type="caution">
    <text evidence="1">The sequence shown here is derived from an EMBL/GenBank/DDBJ whole genome shotgun (WGS) entry which is preliminary data.</text>
</comment>
<proteinExistence type="predicted"/>
<gene>
    <name evidence="1" type="ORF">KC19_3G141700</name>
</gene>
<organism evidence="1 2">
    <name type="scientific">Ceratodon purpureus</name>
    <name type="common">Fire moss</name>
    <name type="synonym">Dicranum purpureum</name>
    <dbReference type="NCBI Taxonomy" id="3225"/>
    <lineage>
        <taxon>Eukaryota</taxon>
        <taxon>Viridiplantae</taxon>
        <taxon>Streptophyta</taxon>
        <taxon>Embryophyta</taxon>
        <taxon>Bryophyta</taxon>
        <taxon>Bryophytina</taxon>
        <taxon>Bryopsida</taxon>
        <taxon>Dicranidae</taxon>
        <taxon>Pseudoditrichales</taxon>
        <taxon>Ditrichaceae</taxon>
        <taxon>Ceratodon</taxon>
    </lineage>
</organism>
<sequence length="62" mass="6853">MAGEAVQFDLDLVESQKPKHHVVGVRLSSEDPDGGFIPQLAKFRNPVSEANRICGLTLQSRY</sequence>
<name>A0A8T0IJN5_CERPU</name>
<reference evidence="1" key="1">
    <citation type="submission" date="2020-06" db="EMBL/GenBank/DDBJ databases">
        <title>WGS assembly of Ceratodon purpureus strain R40.</title>
        <authorList>
            <person name="Carey S.B."/>
            <person name="Jenkins J."/>
            <person name="Shu S."/>
            <person name="Lovell J.T."/>
            <person name="Sreedasyam A."/>
            <person name="Maumus F."/>
            <person name="Tiley G.P."/>
            <person name="Fernandez-Pozo N."/>
            <person name="Barry K."/>
            <person name="Chen C."/>
            <person name="Wang M."/>
            <person name="Lipzen A."/>
            <person name="Daum C."/>
            <person name="Saski C.A."/>
            <person name="Payton A.C."/>
            <person name="Mcbreen J.C."/>
            <person name="Conrad R.E."/>
            <person name="Kollar L.M."/>
            <person name="Olsson S."/>
            <person name="Huttunen S."/>
            <person name="Landis J.B."/>
            <person name="Wickett N.J."/>
            <person name="Johnson M.G."/>
            <person name="Rensing S.A."/>
            <person name="Grimwood J."/>
            <person name="Schmutz J."/>
            <person name="Mcdaniel S.F."/>
        </authorList>
    </citation>
    <scope>NUCLEOTIDE SEQUENCE</scope>
    <source>
        <strain evidence="1">R40</strain>
    </source>
</reference>